<feature type="transmembrane region" description="Helical" evidence="2">
    <location>
        <begin position="41"/>
        <end position="61"/>
    </location>
</feature>
<dbReference type="InterPro" id="IPR016990">
    <property type="entry name" value="UCP032162_TM"/>
</dbReference>
<comment type="caution">
    <text evidence="3">The sequence shown here is derived from an EMBL/GenBank/DDBJ whole genome shotgun (WGS) entry which is preliminary data.</text>
</comment>
<dbReference type="PIRSF" id="PIRSF032162">
    <property type="entry name" value="UCP032162_imp"/>
    <property type="match status" value="1"/>
</dbReference>
<evidence type="ECO:0000313" key="3">
    <source>
        <dbReference type="EMBL" id="GJD47463.1"/>
    </source>
</evidence>
<accession>A0ABQ4QQ83</accession>
<feature type="region of interest" description="Disordered" evidence="1">
    <location>
        <begin position="1"/>
        <end position="21"/>
    </location>
</feature>
<keyword evidence="2" id="KW-1133">Transmembrane helix</keyword>
<evidence type="ECO:0000256" key="2">
    <source>
        <dbReference type="SAM" id="Phobius"/>
    </source>
</evidence>
<keyword evidence="4" id="KW-1185">Reference proteome</keyword>
<protein>
    <recommendedName>
        <fullName evidence="5">DUF2244 domain-containing protein</fullName>
    </recommendedName>
</protein>
<reference evidence="3" key="2">
    <citation type="submission" date="2021-08" db="EMBL/GenBank/DDBJ databases">
        <authorList>
            <person name="Tani A."/>
            <person name="Ola A."/>
            <person name="Ogura Y."/>
            <person name="Katsura K."/>
            <person name="Hayashi T."/>
        </authorList>
    </citation>
    <scope>NUCLEOTIDE SEQUENCE</scope>
    <source>
        <strain evidence="3">KCTC 52305</strain>
    </source>
</reference>
<name>A0ABQ4QQ83_9HYPH</name>
<dbReference type="Pfam" id="PF10003">
    <property type="entry name" value="DUF2244"/>
    <property type="match status" value="1"/>
</dbReference>
<evidence type="ECO:0000313" key="4">
    <source>
        <dbReference type="Proteomes" id="UP001055167"/>
    </source>
</evidence>
<reference evidence="3" key="1">
    <citation type="journal article" date="2021" name="Front. Microbiol.">
        <title>Comprehensive Comparative Genomics and Phenotyping of Methylobacterium Species.</title>
        <authorList>
            <person name="Alessa O."/>
            <person name="Ogura Y."/>
            <person name="Fujitani Y."/>
            <person name="Takami H."/>
            <person name="Hayashi T."/>
            <person name="Sahin N."/>
            <person name="Tani A."/>
        </authorList>
    </citation>
    <scope>NUCLEOTIDE SEQUENCE</scope>
    <source>
        <strain evidence="3">KCTC 52305</strain>
    </source>
</reference>
<dbReference type="EMBL" id="BPQH01000001">
    <property type="protein sequence ID" value="GJD47463.1"/>
    <property type="molecule type" value="Genomic_DNA"/>
</dbReference>
<evidence type="ECO:0008006" key="5">
    <source>
        <dbReference type="Google" id="ProtNLM"/>
    </source>
</evidence>
<dbReference type="InterPro" id="IPR019253">
    <property type="entry name" value="DUF2244_TM"/>
</dbReference>
<feature type="transmembrane region" description="Helical" evidence="2">
    <location>
        <begin position="67"/>
        <end position="88"/>
    </location>
</feature>
<proteinExistence type="predicted"/>
<keyword evidence="2" id="KW-0472">Membrane</keyword>
<keyword evidence="2" id="KW-0812">Transmembrane</keyword>
<gene>
    <name evidence="3" type="ORF">OPKNFCMD_0171</name>
</gene>
<dbReference type="Proteomes" id="UP001055167">
    <property type="component" value="Unassembled WGS sequence"/>
</dbReference>
<sequence>MASGKAPDRGTGRHPYGRDPDAIERPVFAATIRPHRSLSRLGFRVVMGFCGVVSLVTGLAFLQMGMWPVTGFFGLDIAALWLALTLNARRGRSFEEVMISQIEVLIARVSHRGERAEWRFNPLWTRLHKVEDEEYGLLSLAVVSRGQRVPVARDASPAERQTVADGLTRALAEVKKGY</sequence>
<dbReference type="RefSeq" id="WP_128561968.1">
    <property type="nucleotide sequence ID" value="NZ_BPQH01000001.1"/>
</dbReference>
<evidence type="ECO:0000256" key="1">
    <source>
        <dbReference type="SAM" id="MobiDB-lite"/>
    </source>
</evidence>
<organism evidence="3 4">
    <name type="scientific">Methylobacterium crusticola</name>
    <dbReference type="NCBI Taxonomy" id="1697972"/>
    <lineage>
        <taxon>Bacteria</taxon>
        <taxon>Pseudomonadati</taxon>
        <taxon>Pseudomonadota</taxon>
        <taxon>Alphaproteobacteria</taxon>
        <taxon>Hyphomicrobiales</taxon>
        <taxon>Methylobacteriaceae</taxon>
        <taxon>Methylobacterium</taxon>
    </lineage>
</organism>